<gene>
    <name evidence="1" type="ORF">A3D59_03210</name>
</gene>
<evidence type="ECO:0000313" key="2">
    <source>
        <dbReference type="Proteomes" id="UP000179258"/>
    </source>
</evidence>
<dbReference type="Gene3D" id="3.40.50.300">
    <property type="entry name" value="P-loop containing nucleotide triphosphate hydrolases"/>
    <property type="match status" value="1"/>
</dbReference>
<name>A0A1G2R707_9BACT</name>
<comment type="caution">
    <text evidence="1">The sequence shown here is derived from an EMBL/GenBank/DDBJ whole genome shotgun (WGS) entry which is preliminary data.</text>
</comment>
<dbReference type="PANTHER" id="PTHR11669">
    <property type="entry name" value="REPLICATION FACTOR C / DNA POLYMERASE III GAMMA-TAU SUBUNIT"/>
    <property type="match status" value="1"/>
</dbReference>
<dbReference type="EMBL" id="MHTX01000024">
    <property type="protein sequence ID" value="OHA68042.1"/>
    <property type="molecule type" value="Genomic_DNA"/>
</dbReference>
<proteinExistence type="predicted"/>
<reference evidence="1 2" key="1">
    <citation type="journal article" date="2016" name="Nat. Commun.">
        <title>Thousands of microbial genomes shed light on interconnected biogeochemical processes in an aquifer system.</title>
        <authorList>
            <person name="Anantharaman K."/>
            <person name="Brown C.T."/>
            <person name="Hug L.A."/>
            <person name="Sharon I."/>
            <person name="Castelle C.J."/>
            <person name="Probst A.J."/>
            <person name="Thomas B.C."/>
            <person name="Singh A."/>
            <person name="Wilkins M.J."/>
            <person name="Karaoz U."/>
            <person name="Brodie E.L."/>
            <person name="Williams K.H."/>
            <person name="Hubbard S.S."/>
            <person name="Banfield J.F."/>
        </authorList>
    </citation>
    <scope>NUCLEOTIDE SEQUENCE [LARGE SCALE GENOMIC DNA]</scope>
</reference>
<evidence type="ECO:0008006" key="3">
    <source>
        <dbReference type="Google" id="ProtNLM"/>
    </source>
</evidence>
<dbReference type="Pfam" id="PF13177">
    <property type="entry name" value="DNA_pol3_delta2"/>
    <property type="match status" value="1"/>
</dbReference>
<dbReference type="InterPro" id="IPR050238">
    <property type="entry name" value="DNA_Rep/Repair_Clamp_Loader"/>
</dbReference>
<organism evidence="1 2">
    <name type="scientific">Candidatus Wildermuthbacteria bacterium RIFCSPHIGHO2_02_FULL_47_17</name>
    <dbReference type="NCBI Taxonomy" id="1802452"/>
    <lineage>
        <taxon>Bacteria</taxon>
        <taxon>Candidatus Wildermuthiibacteriota</taxon>
    </lineage>
</organism>
<dbReference type="InterPro" id="IPR027417">
    <property type="entry name" value="P-loop_NTPase"/>
</dbReference>
<dbReference type="GO" id="GO:0006261">
    <property type="term" value="P:DNA-templated DNA replication"/>
    <property type="evidence" value="ECO:0007669"/>
    <property type="project" value="TreeGrafter"/>
</dbReference>
<sequence length="306" mass="34233">MLIGHQEQWQLIKGLAGADVLPHAFLFSGQSEIGKKRFAMELAKFLQCEEEKSELRPCGICRACKSVEAGAHPDVALVRSDGKEIQIAQIRKLSGGLFFKPAFDRIKVVIIDEAHKMNAEAQNALLKTLEEPKGNALLVLVSSKPEMLLPTTRSRALQVKFYPVSQEKLEMGLSWLEVSADKIKKIAELSFGKPGRAIKLANDESLLGLEIKKRKEFEALLRSSLALRFRYAKKITGEADKNLHDIIEVWLRYLRGAAHAAILNGEGQNNAAKFLKAIRRLQETDYLLATTTVNPRLAIETFFLEL</sequence>
<dbReference type="Proteomes" id="UP000179258">
    <property type="component" value="Unassembled WGS sequence"/>
</dbReference>
<dbReference type="PANTHER" id="PTHR11669:SF8">
    <property type="entry name" value="DNA POLYMERASE III SUBUNIT DELTA"/>
    <property type="match status" value="1"/>
</dbReference>
<protein>
    <recommendedName>
        <fullName evidence="3">DNA polymerase III subunit delta</fullName>
    </recommendedName>
</protein>
<dbReference type="AlphaFoldDB" id="A0A1G2R707"/>
<accession>A0A1G2R707</accession>
<evidence type="ECO:0000313" key="1">
    <source>
        <dbReference type="EMBL" id="OHA68042.1"/>
    </source>
</evidence>
<dbReference type="SUPFAM" id="SSF52540">
    <property type="entry name" value="P-loop containing nucleoside triphosphate hydrolases"/>
    <property type="match status" value="1"/>
</dbReference>